<dbReference type="InterPro" id="IPR036271">
    <property type="entry name" value="Tet_transcr_reg_TetR-rel_C_sf"/>
</dbReference>
<dbReference type="InterPro" id="IPR009057">
    <property type="entry name" value="Homeodomain-like_sf"/>
</dbReference>
<name>A0A2S9MAV1_9BURK</name>
<dbReference type="InterPro" id="IPR050109">
    <property type="entry name" value="HTH-type_TetR-like_transc_reg"/>
</dbReference>
<dbReference type="PRINTS" id="PR00455">
    <property type="entry name" value="HTHTETR"/>
</dbReference>
<feature type="compositionally biased region" description="Low complexity" evidence="3">
    <location>
        <begin position="46"/>
        <end position="62"/>
    </location>
</feature>
<comment type="caution">
    <text evidence="5">The sequence shown here is derived from an EMBL/GenBank/DDBJ whole genome shotgun (WGS) entry which is preliminary data.</text>
</comment>
<dbReference type="OrthoDB" id="9809772at2"/>
<dbReference type="InterPro" id="IPR001647">
    <property type="entry name" value="HTH_TetR"/>
</dbReference>
<feature type="region of interest" description="Disordered" evidence="3">
    <location>
        <begin position="23"/>
        <end position="67"/>
    </location>
</feature>
<dbReference type="AlphaFoldDB" id="A0A2S9MAV1"/>
<feature type="region of interest" description="Disordered" evidence="3">
    <location>
        <begin position="243"/>
        <end position="266"/>
    </location>
</feature>
<evidence type="ECO:0000256" key="2">
    <source>
        <dbReference type="PROSITE-ProRule" id="PRU00335"/>
    </source>
</evidence>
<dbReference type="InterPro" id="IPR041479">
    <property type="entry name" value="TetR_CgmR_C"/>
</dbReference>
<organism evidence="5 6">
    <name type="scientific">Burkholderia multivorans</name>
    <dbReference type="NCBI Taxonomy" id="87883"/>
    <lineage>
        <taxon>Bacteria</taxon>
        <taxon>Pseudomonadati</taxon>
        <taxon>Pseudomonadota</taxon>
        <taxon>Betaproteobacteria</taxon>
        <taxon>Burkholderiales</taxon>
        <taxon>Burkholderiaceae</taxon>
        <taxon>Burkholderia</taxon>
        <taxon>Burkholderia cepacia complex</taxon>
    </lineage>
</organism>
<reference evidence="5 6" key="1">
    <citation type="submission" date="2018-03" db="EMBL/GenBank/DDBJ databases">
        <authorList>
            <person name="Keele B.F."/>
        </authorList>
    </citation>
    <scope>NUCLEOTIDE SEQUENCE [LARGE SCALE GENOMIC DNA]</scope>
    <source>
        <strain evidence="5 6">AU19729</strain>
    </source>
</reference>
<accession>A0A2S9MAV1</accession>
<evidence type="ECO:0000256" key="3">
    <source>
        <dbReference type="SAM" id="MobiDB-lite"/>
    </source>
</evidence>
<evidence type="ECO:0000259" key="4">
    <source>
        <dbReference type="PROSITE" id="PS50977"/>
    </source>
</evidence>
<dbReference type="PROSITE" id="PS50977">
    <property type="entry name" value="HTH_TETR_2"/>
    <property type="match status" value="1"/>
</dbReference>
<dbReference type="SUPFAM" id="SSF46689">
    <property type="entry name" value="Homeodomain-like"/>
    <property type="match status" value="1"/>
</dbReference>
<dbReference type="Gene3D" id="1.10.357.10">
    <property type="entry name" value="Tetracycline Repressor, domain 2"/>
    <property type="match status" value="1"/>
</dbReference>
<evidence type="ECO:0000313" key="5">
    <source>
        <dbReference type="EMBL" id="PRF58753.1"/>
    </source>
</evidence>
<dbReference type="SUPFAM" id="SSF48498">
    <property type="entry name" value="Tetracyclin repressor-like, C-terminal domain"/>
    <property type="match status" value="1"/>
</dbReference>
<dbReference type="GO" id="GO:0000976">
    <property type="term" value="F:transcription cis-regulatory region binding"/>
    <property type="evidence" value="ECO:0007669"/>
    <property type="project" value="TreeGrafter"/>
</dbReference>
<dbReference type="Pfam" id="PF00440">
    <property type="entry name" value="TetR_N"/>
    <property type="match status" value="1"/>
</dbReference>
<dbReference type="PANTHER" id="PTHR30055">
    <property type="entry name" value="HTH-TYPE TRANSCRIPTIONAL REGULATOR RUTR"/>
    <property type="match status" value="1"/>
</dbReference>
<protein>
    <submittedName>
        <fullName evidence="5">TetR/AcrR family transcriptional regulator</fullName>
    </submittedName>
</protein>
<evidence type="ECO:0000256" key="1">
    <source>
        <dbReference type="ARBA" id="ARBA00023125"/>
    </source>
</evidence>
<gene>
    <name evidence="5" type="ORF">C6Q15_18185</name>
</gene>
<dbReference type="EMBL" id="PVGH01000075">
    <property type="protein sequence ID" value="PRF58753.1"/>
    <property type="molecule type" value="Genomic_DNA"/>
</dbReference>
<feature type="DNA-binding region" description="H-T-H motif" evidence="2">
    <location>
        <begin position="93"/>
        <end position="112"/>
    </location>
</feature>
<feature type="compositionally biased region" description="Basic residues" evidence="3">
    <location>
        <begin position="257"/>
        <end position="266"/>
    </location>
</feature>
<dbReference type="Pfam" id="PF17937">
    <property type="entry name" value="TetR_C_28"/>
    <property type="match status" value="1"/>
</dbReference>
<dbReference type="Proteomes" id="UP000238982">
    <property type="component" value="Unassembled WGS sequence"/>
</dbReference>
<keyword evidence="1 2" id="KW-0238">DNA-binding</keyword>
<dbReference type="GO" id="GO:0003700">
    <property type="term" value="F:DNA-binding transcription factor activity"/>
    <property type="evidence" value="ECO:0007669"/>
    <property type="project" value="TreeGrafter"/>
</dbReference>
<evidence type="ECO:0000313" key="6">
    <source>
        <dbReference type="Proteomes" id="UP000238982"/>
    </source>
</evidence>
<proteinExistence type="predicted"/>
<sequence length="266" mass="28400">MARIIPSGWNVYRETAGANIASMKKRSVSARSAQSVPVDRAEPGDDAAQSRATAAAPAPVAGVRRKKAPEQVRAQLLDAASEIATHHGVAALTLDAVAERAGVTKGALQYHFANKQGLLDALFEQATERFAAQMAARRAADPHGEGAAARAYLHAVLDTAQPAASTDVLRVLVASMITDQETRARWSVPMREWTRPDPVPLEQAATLMICRLAADGLWISELLDSVEMSAELRTEIVRQLDRMSGGGAPQAGTKPRAQARARGRRG</sequence>
<dbReference type="PANTHER" id="PTHR30055:SF148">
    <property type="entry name" value="TETR-FAMILY TRANSCRIPTIONAL REGULATOR"/>
    <property type="match status" value="1"/>
</dbReference>
<feature type="domain" description="HTH tetR-type" evidence="4">
    <location>
        <begin position="70"/>
        <end position="130"/>
    </location>
</feature>